<evidence type="ECO:0000313" key="4">
    <source>
        <dbReference type="RefSeq" id="XP_016458809.1"/>
    </source>
</evidence>
<dbReference type="OrthoDB" id="1483207at2759"/>
<dbReference type="InterPro" id="IPR046349">
    <property type="entry name" value="C1-like_sf"/>
</dbReference>
<dbReference type="Pfam" id="PF03107">
    <property type="entry name" value="C1_2"/>
    <property type="match status" value="3"/>
</dbReference>
<protein>
    <submittedName>
        <fullName evidence="4">Uncharacterized protein LOC107782441</fullName>
    </submittedName>
</protein>
<organism evidence="3 4">
    <name type="scientific">Nicotiana tabacum</name>
    <name type="common">Common tobacco</name>
    <dbReference type="NCBI Taxonomy" id="4097"/>
    <lineage>
        <taxon>Eukaryota</taxon>
        <taxon>Viridiplantae</taxon>
        <taxon>Streptophyta</taxon>
        <taxon>Embryophyta</taxon>
        <taxon>Tracheophyta</taxon>
        <taxon>Spermatophyta</taxon>
        <taxon>Magnoliopsida</taxon>
        <taxon>eudicotyledons</taxon>
        <taxon>Gunneridae</taxon>
        <taxon>Pentapetalae</taxon>
        <taxon>asterids</taxon>
        <taxon>lamiids</taxon>
        <taxon>Solanales</taxon>
        <taxon>Solanaceae</taxon>
        <taxon>Nicotianoideae</taxon>
        <taxon>Nicotianeae</taxon>
        <taxon>Nicotiana</taxon>
    </lineage>
</organism>
<evidence type="ECO:0000259" key="2">
    <source>
        <dbReference type="Pfam" id="PF03107"/>
    </source>
</evidence>
<dbReference type="SUPFAM" id="SSF57889">
    <property type="entry name" value="Cysteine-rich domain"/>
    <property type="match status" value="1"/>
</dbReference>
<dbReference type="InterPro" id="IPR004146">
    <property type="entry name" value="DC1"/>
</dbReference>
<gene>
    <name evidence="4" type="primary">LOC107782441</name>
</gene>
<dbReference type="GeneID" id="107782441"/>
<feature type="domain" description="DC1" evidence="2">
    <location>
        <begin position="13"/>
        <end position="60"/>
    </location>
</feature>
<reference evidence="4" key="2">
    <citation type="submission" date="2025-08" db="UniProtKB">
        <authorList>
            <consortium name="RefSeq"/>
        </authorList>
    </citation>
    <scope>IDENTIFICATION</scope>
    <source>
        <tissue evidence="4">Leaf</tissue>
    </source>
</reference>
<dbReference type="RefSeq" id="XP_016458809.1">
    <property type="nucleotide sequence ID" value="XM_016603323.1"/>
</dbReference>
<feature type="domain" description="DC1" evidence="2">
    <location>
        <begin position="128"/>
        <end position="173"/>
    </location>
</feature>
<name>A0A1S3Z307_TOBAC</name>
<keyword evidence="3" id="KW-1185">Reference proteome</keyword>
<feature type="domain" description="DC1" evidence="2">
    <location>
        <begin position="73"/>
        <end position="118"/>
    </location>
</feature>
<evidence type="ECO:0000256" key="1">
    <source>
        <dbReference type="ARBA" id="ARBA00022737"/>
    </source>
</evidence>
<dbReference type="PANTHER" id="PTHR46288:SF17">
    <property type="entry name" value="CYSTEINE_HISTIDINE-RICH C1 DOMAIN PROTEIN"/>
    <property type="match status" value="1"/>
</dbReference>
<dbReference type="KEGG" id="nta:107782441"/>
<keyword evidence="1" id="KW-0677">Repeat</keyword>
<sequence length="337" mass="38371">MEKREEKVQSKHFSHGHQLEYTNKLPPKGNAICSGCKLSIFPGKFYYKCEICSYFLHQVCFNMPKNLQHLVDPIHHLTLLPTPSSSIHDSTRCKACGKEIAGFSYTCAKCYSYYHTLCLALPLSLKLPSHCHTLDLEFCPPYDFECDLCKKPSYKEWLYHCSSCEFDAHISCAITHKGEDIHNPCESIYQSKSSHQALEKETKCDELMDLLSKYTKGTEESISQDHVQLQIQQQTPSYQLSDGCFSIDIAKSQLLNDEQMRKGADYHAVEIPESKEKQNVAYVTLTKGVSSNGIGSEVWMGLGREMEKAYQTNDSHKERLRSSCCPDILKSLFCSKK</sequence>
<dbReference type="PaxDb" id="4097-A0A1S3Z307"/>
<reference evidence="3" key="1">
    <citation type="journal article" date="2014" name="Nat. Commun.">
        <title>The tobacco genome sequence and its comparison with those of tomato and potato.</title>
        <authorList>
            <person name="Sierro N."/>
            <person name="Battey J.N."/>
            <person name="Ouadi S."/>
            <person name="Bakaher N."/>
            <person name="Bovet L."/>
            <person name="Willig A."/>
            <person name="Goepfert S."/>
            <person name="Peitsch M.C."/>
            <person name="Ivanov N.V."/>
        </authorList>
    </citation>
    <scope>NUCLEOTIDE SEQUENCE [LARGE SCALE GENOMIC DNA]</scope>
</reference>
<dbReference type="AlphaFoldDB" id="A0A1S3Z307"/>
<dbReference type="RefSeq" id="XP_016458809.1">
    <property type="nucleotide sequence ID" value="XM_016603323.2"/>
</dbReference>
<dbReference type="PANTHER" id="PTHR46288">
    <property type="entry name" value="PHORBOL-ESTER/DAG-TYPE DOMAIN-CONTAINING PROTEIN"/>
    <property type="match status" value="1"/>
</dbReference>
<proteinExistence type="predicted"/>
<accession>A0A1S3Z307</accession>
<evidence type="ECO:0000313" key="3">
    <source>
        <dbReference type="Proteomes" id="UP000790787"/>
    </source>
</evidence>
<dbReference type="OMA" id="CGHEGRD"/>
<dbReference type="Proteomes" id="UP000790787">
    <property type="component" value="Chromosome 6"/>
</dbReference>